<evidence type="ECO:0000313" key="2">
    <source>
        <dbReference type="Proteomes" id="UP000070587"/>
    </source>
</evidence>
<organism evidence="1 2">
    <name type="scientific">Pyrococcus kukulkanii</name>
    <dbReference type="NCBI Taxonomy" id="1609559"/>
    <lineage>
        <taxon>Archaea</taxon>
        <taxon>Methanobacteriati</taxon>
        <taxon>Methanobacteriota</taxon>
        <taxon>Thermococci</taxon>
        <taxon>Thermococcales</taxon>
        <taxon>Thermococcaceae</taxon>
        <taxon>Pyrococcus</taxon>
    </lineage>
</organism>
<dbReference type="RefSeq" id="WP_068322707.1">
    <property type="nucleotide sequence ID" value="NZ_CP010835.1"/>
</dbReference>
<dbReference type="AlphaFoldDB" id="A0A127BBQ7"/>
<dbReference type="Proteomes" id="UP000070587">
    <property type="component" value="Chromosome"/>
</dbReference>
<sequence>MGEVEVVIKVKIPEGLGKDFEEIVRRMIAVEVTKKIEERIREIERLMEIFQKSQMSEEDGRKLAEELAEAIARRHGVL</sequence>
<dbReference type="EMBL" id="CP010835">
    <property type="protein sequence ID" value="AMM54229.1"/>
    <property type="molecule type" value="Genomic_DNA"/>
</dbReference>
<reference evidence="1 2" key="2">
    <citation type="journal article" date="2016" name="Int. J. Syst. Evol. Microbiol.">
        <title>Pyrococcus kukulkanii sp. nov., a hyperthermophilic, piezophilic archaeon isolated from a deep-sea hydrothermal vent.</title>
        <authorList>
            <person name="Callac N."/>
            <person name="Oger P."/>
            <person name="Lesongeur F."/>
            <person name="Rattray J.E."/>
            <person name="Vannier P."/>
            <person name="Michoud G."/>
            <person name="Beauverger M."/>
            <person name="Gayet N."/>
            <person name="Rouxel O."/>
            <person name="Jebbar M."/>
            <person name="Godfroy A."/>
        </authorList>
    </citation>
    <scope>NUCLEOTIDE SEQUENCE [LARGE SCALE GENOMIC DNA]</scope>
    <source>
        <strain evidence="1 2">NCB100</strain>
    </source>
</reference>
<accession>A0A127BBQ7</accession>
<gene>
    <name evidence="1" type="ORF">TQ32_06895</name>
</gene>
<dbReference type="STRING" id="1609559.TQ32_06895"/>
<name>A0A127BBQ7_9EURY</name>
<proteinExistence type="predicted"/>
<protein>
    <submittedName>
        <fullName evidence="1">Uncharacterized protein</fullName>
    </submittedName>
</protein>
<dbReference type="KEGG" id="pyc:TQ32_06895"/>
<dbReference type="GeneID" id="28491549"/>
<dbReference type="PATRIC" id="fig|1609559.3.peg.1452"/>
<evidence type="ECO:0000313" key="1">
    <source>
        <dbReference type="EMBL" id="AMM54229.1"/>
    </source>
</evidence>
<reference evidence="2" key="1">
    <citation type="submission" date="2015-02" db="EMBL/GenBank/DDBJ databases">
        <title>Pyrococcus kukulkanii sp. nov., a novel hyperthermophilic archaeon isolated from a deep-sea hydrothermal vent at the Guaymas Basin.</title>
        <authorList>
            <person name="Oger P.M."/>
            <person name="Callac N."/>
            <person name="Jebbar M."/>
            <person name="Godfroy A."/>
        </authorList>
    </citation>
    <scope>NUCLEOTIDE SEQUENCE [LARGE SCALE GENOMIC DNA]</scope>
    <source>
        <strain evidence="2">NCB100</strain>
    </source>
</reference>